<keyword evidence="9" id="KW-0133">Cell shape</keyword>
<evidence type="ECO:0000256" key="8">
    <source>
        <dbReference type="ARBA" id="ARBA00022801"/>
    </source>
</evidence>
<dbReference type="InterPro" id="IPR012907">
    <property type="entry name" value="Peptidase_S11_C"/>
</dbReference>
<dbReference type="SUPFAM" id="SSF56601">
    <property type="entry name" value="beta-lactamase/transpeptidase-like"/>
    <property type="match status" value="1"/>
</dbReference>
<dbReference type="RefSeq" id="WP_386047061.1">
    <property type="nucleotide sequence ID" value="NZ_JBHUIO010000006.1"/>
</dbReference>
<evidence type="ECO:0000256" key="9">
    <source>
        <dbReference type="ARBA" id="ARBA00022960"/>
    </source>
</evidence>
<evidence type="ECO:0000256" key="7">
    <source>
        <dbReference type="ARBA" id="ARBA00022729"/>
    </source>
</evidence>
<keyword evidence="7" id="KW-0732">Signal</keyword>
<keyword evidence="8 15" id="KW-0378">Hydrolase</keyword>
<dbReference type="Proteomes" id="UP001597343">
    <property type="component" value="Unassembled WGS sequence"/>
</dbReference>
<keyword evidence="5 15" id="KW-0121">Carboxypeptidase</keyword>
<protein>
    <recommendedName>
        <fullName evidence="4">serine-type D-Ala-D-Ala carboxypeptidase</fullName>
        <ecNumber evidence="4">3.4.16.4</ecNumber>
    </recommendedName>
</protein>
<accession>A0ABW4ZYE9</accession>
<dbReference type="PANTHER" id="PTHR21581">
    <property type="entry name" value="D-ALANYL-D-ALANINE CARBOXYPEPTIDASE"/>
    <property type="match status" value="1"/>
</dbReference>
<sequence length="417" mass="45498">MKKMNFWKKSASGALIAAILLTSTMPVAQSILPLPYLSVAHAEGEAKQGANLEIQSPVGLLIDAQTGQVLWEKDMHAKRYPASVTKIMTMMLAYEAVEKGEKKLTDIVPISKNAYLVEGSSVWLDPNEKFTLQEMLEFIAIQSGNDACVATAEFIAGSEAAFVERMNKKAEELGMKDTHFADTNGLHHPDHYSSAYDIGIMARELISKYPQVLEVTKVQTKMIRDGKFKLENTNHVLGQYDGLDGLKTGFTDEAGYCLVATAQRNGFRLLSIELGAPNDDVRVSDSMKILDHGFNSYKQESVIKKGEAVSELAPITSGKETEVGTVAAEDLNVAVLKEGGAIEKKVVYNEVEAPVAKDAVVGQLQVVQNEKVVASVDLLAAEEVEKGSWIRLMFRGIGNFFSGLFSSIGDFFSGLFD</sequence>
<evidence type="ECO:0000256" key="11">
    <source>
        <dbReference type="ARBA" id="ARBA00023316"/>
    </source>
</evidence>
<comment type="similarity">
    <text evidence="3 13">Belongs to the peptidase S11 family.</text>
</comment>
<organism evidence="15 16">
    <name type="scientific">Tumebacillus lipolyticus</name>
    <dbReference type="NCBI Taxonomy" id="1280370"/>
    <lineage>
        <taxon>Bacteria</taxon>
        <taxon>Bacillati</taxon>
        <taxon>Bacillota</taxon>
        <taxon>Bacilli</taxon>
        <taxon>Bacillales</taxon>
        <taxon>Alicyclobacillaceae</taxon>
        <taxon>Tumebacillus</taxon>
    </lineage>
</organism>
<reference evidence="16" key="1">
    <citation type="journal article" date="2019" name="Int. J. Syst. Evol. Microbiol.">
        <title>The Global Catalogue of Microorganisms (GCM) 10K type strain sequencing project: providing services to taxonomists for standard genome sequencing and annotation.</title>
        <authorList>
            <consortium name="The Broad Institute Genomics Platform"/>
            <consortium name="The Broad Institute Genome Sequencing Center for Infectious Disease"/>
            <person name="Wu L."/>
            <person name="Ma J."/>
        </authorList>
    </citation>
    <scope>NUCLEOTIDE SEQUENCE [LARGE SCALE GENOMIC DNA]</scope>
    <source>
        <strain evidence="16">CGMCC 1.13574</strain>
    </source>
</reference>
<evidence type="ECO:0000313" key="16">
    <source>
        <dbReference type="Proteomes" id="UP001597343"/>
    </source>
</evidence>
<dbReference type="Gene3D" id="3.40.710.10">
    <property type="entry name" value="DD-peptidase/beta-lactamase superfamily"/>
    <property type="match status" value="1"/>
</dbReference>
<comment type="pathway">
    <text evidence="2">Cell wall biogenesis; peptidoglycan biosynthesis.</text>
</comment>
<dbReference type="EC" id="3.4.16.4" evidence="4"/>
<dbReference type="Pfam" id="PF00768">
    <property type="entry name" value="Peptidase_S11"/>
    <property type="match status" value="1"/>
</dbReference>
<evidence type="ECO:0000256" key="1">
    <source>
        <dbReference type="ARBA" id="ARBA00003217"/>
    </source>
</evidence>
<evidence type="ECO:0000256" key="2">
    <source>
        <dbReference type="ARBA" id="ARBA00004752"/>
    </source>
</evidence>
<dbReference type="InterPro" id="IPR001967">
    <property type="entry name" value="Peptidase_S11_N"/>
</dbReference>
<keyword evidence="6" id="KW-0645">Protease</keyword>
<evidence type="ECO:0000256" key="3">
    <source>
        <dbReference type="ARBA" id="ARBA00007164"/>
    </source>
</evidence>
<dbReference type="Pfam" id="PF07943">
    <property type="entry name" value="PBP5_C"/>
    <property type="match status" value="1"/>
</dbReference>
<dbReference type="InterPro" id="IPR012338">
    <property type="entry name" value="Beta-lactam/transpept-like"/>
</dbReference>
<feature type="domain" description="Peptidase S11 D-Ala-D-Ala carboxypeptidase A C-terminal" evidence="14">
    <location>
        <begin position="297"/>
        <end position="386"/>
    </location>
</feature>
<gene>
    <name evidence="15" type="ORF">ACFSOY_12290</name>
</gene>
<evidence type="ECO:0000256" key="10">
    <source>
        <dbReference type="ARBA" id="ARBA00022984"/>
    </source>
</evidence>
<dbReference type="InterPro" id="IPR037167">
    <property type="entry name" value="Peptidase_S11_C_sf"/>
</dbReference>
<keyword evidence="16" id="KW-1185">Reference proteome</keyword>
<comment type="caution">
    <text evidence="15">The sequence shown here is derived from an EMBL/GenBank/DDBJ whole genome shotgun (WGS) entry which is preliminary data.</text>
</comment>
<evidence type="ECO:0000256" key="13">
    <source>
        <dbReference type="RuleBase" id="RU004016"/>
    </source>
</evidence>
<evidence type="ECO:0000256" key="12">
    <source>
        <dbReference type="ARBA" id="ARBA00034000"/>
    </source>
</evidence>
<dbReference type="InterPro" id="IPR015956">
    <property type="entry name" value="Peniciliin-bd_prot_C_sf"/>
</dbReference>
<dbReference type="InterPro" id="IPR018044">
    <property type="entry name" value="Peptidase_S11"/>
</dbReference>
<evidence type="ECO:0000256" key="5">
    <source>
        <dbReference type="ARBA" id="ARBA00022645"/>
    </source>
</evidence>
<evidence type="ECO:0000259" key="14">
    <source>
        <dbReference type="SMART" id="SM00936"/>
    </source>
</evidence>
<keyword evidence="10" id="KW-0573">Peptidoglycan synthesis</keyword>
<dbReference type="Gene3D" id="2.60.410.10">
    <property type="entry name" value="D-Ala-D-Ala carboxypeptidase, C-terminal domain"/>
    <property type="match status" value="1"/>
</dbReference>
<dbReference type="PANTHER" id="PTHR21581:SF6">
    <property type="entry name" value="TRAFFICKING PROTEIN PARTICLE COMPLEX SUBUNIT 12"/>
    <property type="match status" value="1"/>
</dbReference>
<comment type="function">
    <text evidence="1">Removes C-terminal D-alanyl residues from sugar-peptide cell wall precursors.</text>
</comment>
<keyword evidence="11" id="KW-0961">Cell wall biogenesis/degradation</keyword>
<dbReference type="EMBL" id="JBHUIO010000006">
    <property type="protein sequence ID" value="MFD2170778.1"/>
    <property type="molecule type" value="Genomic_DNA"/>
</dbReference>
<dbReference type="GO" id="GO:0004180">
    <property type="term" value="F:carboxypeptidase activity"/>
    <property type="evidence" value="ECO:0007669"/>
    <property type="project" value="UniProtKB-KW"/>
</dbReference>
<dbReference type="PRINTS" id="PR00725">
    <property type="entry name" value="DADACBPTASE1"/>
</dbReference>
<comment type="catalytic activity">
    <reaction evidence="12">
        <text>Preferential cleavage: (Ac)2-L-Lys-D-Ala-|-D-Ala. Also transpeptidation of peptidyl-alanyl moieties that are N-acyl substituents of D-alanine.</text>
        <dbReference type="EC" id="3.4.16.4"/>
    </reaction>
</comment>
<name>A0ABW4ZYE9_9BACL</name>
<dbReference type="SUPFAM" id="SSF69189">
    <property type="entry name" value="Penicillin-binding protein associated domain"/>
    <property type="match status" value="1"/>
</dbReference>
<dbReference type="SMART" id="SM00936">
    <property type="entry name" value="PBP5_C"/>
    <property type="match status" value="1"/>
</dbReference>
<evidence type="ECO:0000256" key="6">
    <source>
        <dbReference type="ARBA" id="ARBA00022670"/>
    </source>
</evidence>
<evidence type="ECO:0000256" key="4">
    <source>
        <dbReference type="ARBA" id="ARBA00012448"/>
    </source>
</evidence>
<proteinExistence type="inferred from homology"/>
<evidence type="ECO:0000313" key="15">
    <source>
        <dbReference type="EMBL" id="MFD2170778.1"/>
    </source>
</evidence>